<reference evidence="1 2" key="1">
    <citation type="submission" date="2020-08" db="EMBL/GenBank/DDBJ databases">
        <title>Functional genomics of gut bacteria from endangered species of beetles.</title>
        <authorList>
            <person name="Carlos-Shanley C."/>
        </authorList>
    </citation>
    <scope>NUCLEOTIDE SEQUENCE [LARGE SCALE GENOMIC DNA]</scope>
    <source>
        <strain evidence="1 2">S00198</strain>
    </source>
</reference>
<keyword evidence="2" id="KW-1185">Reference proteome</keyword>
<dbReference type="RefSeq" id="WP_184860887.1">
    <property type="nucleotide sequence ID" value="NZ_JACHLK010000009.1"/>
</dbReference>
<dbReference type="EMBL" id="JACHLK010000009">
    <property type="protein sequence ID" value="MBB6561646.1"/>
    <property type="molecule type" value="Genomic_DNA"/>
</dbReference>
<organism evidence="1 2">
    <name type="scientific">Acidovorax soli</name>
    <dbReference type="NCBI Taxonomy" id="592050"/>
    <lineage>
        <taxon>Bacteria</taxon>
        <taxon>Pseudomonadati</taxon>
        <taxon>Pseudomonadota</taxon>
        <taxon>Betaproteobacteria</taxon>
        <taxon>Burkholderiales</taxon>
        <taxon>Comamonadaceae</taxon>
        <taxon>Acidovorax</taxon>
    </lineage>
</organism>
<evidence type="ECO:0000313" key="1">
    <source>
        <dbReference type="EMBL" id="MBB6561646.1"/>
    </source>
</evidence>
<proteinExistence type="predicted"/>
<accession>A0A7X0UAV1</accession>
<protein>
    <submittedName>
        <fullName evidence="1">Uncharacterized protein</fullName>
    </submittedName>
</protein>
<sequence length="151" mass="16917">MKGVDFKSGIFKLFKQKGFDRRGAVMMLSGSGVTALIGVDKGFGSQWFINVGFCFHRLGRNAVDKIEQADMYFRLERLFPRHRDVILGAGDFGELDQPGMYQMLLKFLEGEIVCDLKILCDEKEIFNAYGNGRFIQGMVSGGARDLMLAGK</sequence>
<dbReference type="Proteomes" id="UP000575083">
    <property type="component" value="Unassembled WGS sequence"/>
</dbReference>
<name>A0A7X0UAV1_9BURK</name>
<dbReference type="AlphaFoldDB" id="A0A7X0UAV1"/>
<comment type="caution">
    <text evidence="1">The sequence shown here is derived from an EMBL/GenBank/DDBJ whole genome shotgun (WGS) entry which is preliminary data.</text>
</comment>
<evidence type="ECO:0000313" key="2">
    <source>
        <dbReference type="Proteomes" id="UP000575083"/>
    </source>
</evidence>
<gene>
    <name evidence="1" type="ORF">HNP48_004340</name>
</gene>